<feature type="region of interest" description="Disordered" evidence="4">
    <location>
        <begin position="627"/>
        <end position="665"/>
    </location>
</feature>
<keyword evidence="9" id="KW-1185">Reference proteome</keyword>
<dbReference type="Gene3D" id="2.60.40.10">
    <property type="entry name" value="Immunoglobulins"/>
    <property type="match status" value="4"/>
</dbReference>
<dbReference type="SUPFAM" id="SSF48726">
    <property type="entry name" value="Immunoglobulin"/>
    <property type="match status" value="4"/>
</dbReference>
<dbReference type="InterPro" id="IPR001039">
    <property type="entry name" value="MHC_I_a_a1/a2"/>
</dbReference>
<dbReference type="GeneTree" id="ENSGT01150000287002"/>
<evidence type="ECO:0000256" key="1">
    <source>
        <dbReference type="ARBA" id="ARBA00023180"/>
    </source>
</evidence>
<dbReference type="InterPro" id="IPR003597">
    <property type="entry name" value="Ig_C1-set"/>
</dbReference>
<dbReference type="Pfam" id="PF00129">
    <property type="entry name" value="MHC_I"/>
    <property type="match status" value="1"/>
</dbReference>
<evidence type="ECO:0000256" key="5">
    <source>
        <dbReference type="SAM" id="Phobius"/>
    </source>
</evidence>
<dbReference type="SMART" id="SM00407">
    <property type="entry name" value="IGc1"/>
    <property type="match status" value="4"/>
</dbReference>
<dbReference type="Ensembl" id="ENSDCDT00010058449.1">
    <property type="protein sequence ID" value="ENSDCDP00010048122.1"/>
    <property type="gene ID" value="ENSDCDG00010029038.1"/>
</dbReference>
<keyword evidence="5" id="KW-0812">Transmembrane</keyword>
<evidence type="ECO:0000313" key="8">
    <source>
        <dbReference type="Ensembl" id="ENSDCDP00010048122.1"/>
    </source>
</evidence>
<keyword evidence="5" id="KW-0472">Membrane</keyword>
<reference evidence="8" key="3">
    <citation type="submission" date="2025-09" db="UniProtKB">
        <authorList>
            <consortium name="Ensembl"/>
        </authorList>
    </citation>
    <scope>IDENTIFICATION</scope>
</reference>
<reference evidence="8 9" key="1">
    <citation type="submission" date="2020-06" db="EMBL/GenBank/DDBJ databases">
        <authorList>
            <consortium name="Wellcome Sanger Institute Data Sharing"/>
        </authorList>
    </citation>
    <scope>NUCLEOTIDE SEQUENCE [LARGE SCALE GENOMIC DNA]</scope>
</reference>
<evidence type="ECO:0000256" key="4">
    <source>
        <dbReference type="SAM" id="MobiDB-lite"/>
    </source>
</evidence>
<keyword evidence="2" id="KW-0393">Immunoglobulin domain</keyword>
<organism evidence="8 9">
    <name type="scientific">Denticeps clupeoides</name>
    <name type="common">denticle herring</name>
    <dbReference type="NCBI Taxonomy" id="299321"/>
    <lineage>
        <taxon>Eukaryota</taxon>
        <taxon>Metazoa</taxon>
        <taxon>Chordata</taxon>
        <taxon>Craniata</taxon>
        <taxon>Vertebrata</taxon>
        <taxon>Euteleostomi</taxon>
        <taxon>Actinopterygii</taxon>
        <taxon>Neopterygii</taxon>
        <taxon>Teleostei</taxon>
        <taxon>Clupei</taxon>
        <taxon>Clupeiformes</taxon>
        <taxon>Denticipitoidei</taxon>
        <taxon>Denticipitidae</taxon>
        <taxon>Denticeps</taxon>
    </lineage>
</organism>
<dbReference type="InterPro" id="IPR036179">
    <property type="entry name" value="Ig-like_dom_sf"/>
</dbReference>
<evidence type="ECO:0000256" key="2">
    <source>
        <dbReference type="ARBA" id="ARBA00023319"/>
    </source>
</evidence>
<dbReference type="InterPro" id="IPR011162">
    <property type="entry name" value="MHC_I/II-like_Ag-recog"/>
</dbReference>
<dbReference type="Pfam" id="PF07654">
    <property type="entry name" value="C1-set"/>
    <property type="match status" value="4"/>
</dbReference>
<comment type="similarity">
    <text evidence="3">Belongs to the MHC class I family.</text>
</comment>
<keyword evidence="6" id="KW-0732">Signal</keyword>
<dbReference type="PRINTS" id="PR01638">
    <property type="entry name" value="MHCCLASSI"/>
</dbReference>
<dbReference type="InterPro" id="IPR011161">
    <property type="entry name" value="MHC_I-like_Ag-recog"/>
</dbReference>
<dbReference type="SUPFAM" id="SSF54452">
    <property type="entry name" value="MHC antigen-recognition domain"/>
    <property type="match status" value="1"/>
</dbReference>
<dbReference type="PANTHER" id="PTHR16675">
    <property type="entry name" value="MHC CLASS I-RELATED"/>
    <property type="match status" value="1"/>
</dbReference>
<feature type="chain" id="PRO_5044201433" description="Ig-like domain-containing protein" evidence="6">
    <location>
        <begin position="17"/>
        <end position="665"/>
    </location>
</feature>
<keyword evidence="5" id="KW-1133">Transmembrane helix</keyword>
<protein>
    <recommendedName>
        <fullName evidence="7">Ig-like domain-containing protein</fullName>
    </recommendedName>
</protein>
<feature type="domain" description="Ig-like" evidence="7">
    <location>
        <begin position="334"/>
        <end position="438"/>
    </location>
</feature>
<dbReference type="PROSITE" id="PS00290">
    <property type="entry name" value="IG_MHC"/>
    <property type="match status" value="1"/>
</dbReference>
<dbReference type="Proteomes" id="UP000694580">
    <property type="component" value="Chromosome 20"/>
</dbReference>
<evidence type="ECO:0000259" key="7">
    <source>
        <dbReference type="PROSITE" id="PS50835"/>
    </source>
</evidence>
<gene>
    <name evidence="8" type="primary">LOC114770272</name>
</gene>
<evidence type="ECO:0000256" key="3">
    <source>
        <dbReference type="RuleBase" id="RU004439"/>
    </source>
</evidence>
<dbReference type="InterPro" id="IPR037055">
    <property type="entry name" value="MHC_I-like_Ag-recog_sf"/>
</dbReference>
<feature type="signal peptide" evidence="6">
    <location>
        <begin position="1"/>
        <end position="16"/>
    </location>
</feature>
<keyword evidence="1" id="KW-0325">Glycoprotein</keyword>
<sequence length="665" mass="74702">MSRTVVFAFCVLSATAIQQIPERHSLYYVYTAMSKPVAAPGIFEFVAMGLLDDRQIDYYNSRDKVKVPKQDWMKERNTKDYWNKGTQSRRSKEQWFKVNINILMERMKQNNSDIHVLQWRHGCEIEPWADGKPKFMKGVDEYSYDGRDFLSFDDSNSQWVAPTSAAVPTKQKWDGVPILNQYTKGYLESECVDWLSKFMKYGEKELEMFAKDSAPRVYPLAKKTTSPDKLLLICFATGFYPKDIKLNIKKDNITLTEADGVRTGDVLPNGDDTHQLRKSVEIPESDKAEYECEVIHRSLEKPVIVQWDKSRDVTPRFELIAVFIVIGLILLAVPATIVLAVRRRKKMAALSAPPNVVGSTSFLKPGVLKLSCTASGFFPKNIKIVFMKDNQPVPSIASELQKLPNETYKLTNTLDIPQSDLRSYEYEVKHAELTAPITGEWAPAEAPDVLESTYLTPGKVELRCKATGFFPKNIEMSFKKNNVAVPTNLTGPTRLPDGTYELTKTIEIPEPELGEYNYMVNHAGLAQLTQLITGKFALPTAPFVEVSEEYVDPGHLQLKCTASGFFPKNINVVIMKKNEEVSTEARGPEQLPDGTYTLTKTLEIQHSDLQEYEYNVTHPVLTNPISGTWGSSQLQDSGHGSDVSLQGSADRTSLGSNSSTEAVPT</sequence>
<evidence type="ECO:0000256" key="6">
    <source>
        <dbReference type="SAM" id="SignalP"/>
    </source>
</evidence>
<dbReference type="InterPro" id="IPR007110">
    <property type="entry name" value="Ig-like_dom"/>
</dbReference>
<dbReference type="InterPro" id="IPR013783">
    <property type="entry name" value="Ig-like_fold"/>
</dbReference>
<dbReference type="InterPro" id="IPR050208">
    <property type="entry name" value="MHC_class-I_related"/>
</dbReference>
<feature type="domain" description="Ig-like" evidence="7">
    <location>
        <begin position="215"/>
        <end position="304"/>
    </location>
</feature>
<reference evidence="8" key="2">
    <citation type="submission" date="2025-08" db="UniProtKB">
        <authorList>
            <consortium name="Ensembl"/>
        </authorList>
    </citation>
    <scope>IDENTIFICATION</scope>
</reference>
<dbReference type="FunFam" id="3.30.500.10:FF:000005">
    <property type="entry name" value="MHC class I antigen ZKA transcript variant 1"/>
    <property type="match status" value="1"/>
</dbReference>
<name>A0AAY4DRG8_9TELE</name>
<dbReference type="PANTHER" id="PTHR16675:SF193">
    <property type="entry name" value="LOC571647 PROTEIN-RELATED"/>
    <property type="match status" value="1"/>
</dbReference>
<evidence type="ECO:0000313" key="9">
    <source>
        <dbReference type="Proteomes" id="UP000694580"/>
    </source>
</evidence>
<dbReference type="Gene3D" id="3.30.500.10">
    <property type="entry name" value="MHC class I-like antigen recognition-like"/>
    <property type="match status" value="1"/>
</dbReference>
<proteinExistence type="inferred from homology"/>
<dbReference type="InterPro" id="IPR003006">
    <property type="entry name" value="Ig/MHC_CS"/>
</dbReference>
<dbReference type="PROSITE" id="PS50835">
    <property type="entry name" value="IG_LIKE"/>
    <property type="match status" value="2"/>
</dbReference>
<feature type="transmembrane region" description="Helical" evidence="5">
    <location>
        <begin position="319"/>
        <end position="341"/>
    </location>
</feature>
<dbReference type="AlphaFoldDB" id="A0AAY4DRG8"/>
<accession>A0AAY4DRG8</accession>